<feature type="domain" description="BPL/LPL catalytic" evidence="2">
    <location>
        <begin position="97"/>
        <end position="301"/>
    </location>
</feature>
<comment type="caution">
    <text evidence="3">The sequence shown here is derived from an EMBL/GenBank/DDBJ whole genome shotgun (WGS) entry which is preliminary data.</text>
</comment>
<feature type="compositionally biased region" description="Low complexity" evidence="1">
    <location>
        <begin position="48"/>
        <end position="68"/>
    </location>
</feature>
<reference evidence="3" key="2">
    <citation type="submission" date="2023-06" db="EMBL/GenBank/DDBJ databases">
        <authorList>
            <consortium name="Lawrence Berkeley National Laboratory"/>
            <person name="Haridas S."/>
            <person name="Hensen N."/>
            <person name="Bonometti L."/>
            <person name="Westerberg I."/>
            <person name="Brannstrom I.O."/>
            <person name="Guillou S."/>
            <person name="Cros-Aarteil S."/>
            <person name="Calhoun S."/>
            <person name="Kuo A."/>
            <person name="Mondo S."/>
            <person name="Pangilinan J."/>
            <person name="Riley R."/>
            <person name="LaButti K."/>
            <person name="Andreopoulos B."/>
            <person name="Lipzen A."/>
            <person name="Chen C."/>
            <person name="Yanf M."/>
            <person name="Daum C."/>
            <person name="Ng V."/>
            <person name="Clum A."/>
            <person name="Steindorff A."/>
            <person name="Ohm R."/>
            <person name="Martin F."/>
            <person name="Silar P."/>
            <person name="Natvig D."/>
            <person name="Lalanne C."/>
            <person name="Gautier V."/>
            <person name="Ament-velasquez S.L."/>
            <person name="Kruys A."/>
            <person name="Hutchinson M.I."/>
            <person name="Powell A.J."/>
            <person name="Barry K."/>
            <person name="Miller A.N."/>
            <person name="Grigoriev I.V."/>
            <person name="Debuchy R."/>
            <person name="Gladieux P."/>
            <person name="Thoren M.H."/>
            <person name="Johannesson H."/>
        </authorList>
    </citation>
    <scope>NUCLEOTIDE SEQUENCE</scope>
    <source>
        <strain evidence="3">CBS 232.78</strain>
    </source>
</reference>
<sequence>MRLRHIHLPFCSAQALYPPYSLASRVQEHLRRQLLDFKDKAATSDTAAAATTAAAASHSHSGSSHDGGLPPPPPPPTLLSFTPLPAFTLGRRQTAPLSESEMARLQEPLHVTTSSSSTNTTNITPLPVSIVNSPRGGLTTYHGPGQTVLWPVLDLRSPHHKQFTVRCYSRLLEDTTIATLRSMFGLAAFTTADPGVWVRRPHLLLSGQHVREDGEPGAAAAEAKIAALGVHLRRHVSALGTAINVAMPSADVVDEQRNPWARIVACGLEGKVVTSVAGELNAASRASNRQQQQQQEHQITDDGGAVNNATPPPSLENGGHVAAERAVAASWAEELARRIGVEGVDVVPEKEVVSLLADLVREAAAVDGDGGGDGSGATAEEQDFVARMTEQLLVSSSS</sequence>
<evidence type="ECO:0000313" key="3">
    <source>
        <dbReference type="EMBL" id="KAK3372377.1"/>
    </source>
</evidence>
<dbReference type="Proteomes" id="UP001285441">
    <property type="component" value="Unassembled WGS sequence"/>
</dbReference>
<dbReference type="Gene3D" id="3.30.930.10">
    <property type="entry name" value="Bira Bifunctional Protein, Domain 2"/>
    <property type="match status" value="1"/>
</dbReference>
<evidence type="ECO:0000313" key="4">
    <source>
        <dbReference type="Proteomes" id="UP001285441"/>
    </source>
</evidence>
<evidence type="ECO:0000259" key="2">
    <source>
        <dbReference type="PROSITE" id="PS51733"/>
    </source>
</evidence>
<dbReference type="PROSITE" id="PS51733">
    <property type="entry name" value="BPL_LPL_CATALYTIC"/>
    <property type="match status" value="1"/>
</dbReference>
<dbReference type="EMBL" id="JAULSW010000008">
    <property type="protein sequence ID" value="KAK3372377.1"/>
    <property type="molecule type" value="Genomic_DNA"/>
</dbReference>
<reference evidence="3" key="1">
    <citation type="journal article" date="2023" name="Mol. Phylogenet. Evol.">
        <title>Genome-scale phylogeny and comparative genomics of the fungal order Sordariales.</title>
        <authorList>
            <person name="Hensen N."/>
            <person name="Bonometti L."/>
            <person name="Westerberg I."/>
            <person name="Brannstrom I.O."/>
            <person name="Guillou S."/>
            <person name="Cros-Aarteil S."/>
            <person name="Calhoun S."/>
            <person name="Haridas S."/>
            <person name="Kuo A."/>
            <person name="Mondo S."/>
            <person name="Pangilinan J."/>
            <person name="Riley R."/>
            <person name="LaButti K."/>
            <person name="Andreopoulos B."/>
            <person name="Lipzen A."/>
            <person name="Chen C."/>
            <person name="Yan M."/>
            <person name="Daum C."/>
            <person name="Ng V."/>
            <person name="Clum A."/>
            <person name="Steindorff A."/>
            <person name="Ohm R.A."/>
            <person name="Martin F."/>
            <person name="Silar P."/>
            <person name="Natvig D.O."/>
            <person name="Lalanne C."/>
            <person name="Gautier V."/>
            <person name="Ament-Velasquez S.L."/>
            <person name="Kruys A."/>
            <person name="Hutchinson M.I."/>
            <person name="Powell A.J."/>
            <person name="Barry K."/>
            <person name="Miller A.N."/>
            <person name="Grigoriev I.V."/>
            <person name="Debuchy R."/>
            <person name="Gladieux P."/>
            <person name="Hiltunen Thoren M."/>
            <person name="Johannesson H."/>
        </authorList>
    </citation>
    <scope>NUCLEOTIDE SEQUENCE</scope>
    <source>
        <strain evidence="3">CBS 232.78</strain>
    </source>
</reference>
<dbReference type="GO" id="GO:0033819">
    <property type="term" value="F:lipoyl(octanoyl) transferase activity"/>
    <property type="evidence" value="ECO:0007669"/>
    <property type="project" value="TreeGrafter"/>
</dbReference>
<accession>A0AAE0KA82</accession>
<gene>
    <name evidence="3" type="ORF">B0H63DRAFT_453718</name>
</gene>
<proteinExistence type="predicted"/>
<keyword evidence="4" id="KW-1185">Reference proteome</keyword>
<evidence type="ECO:0000256" key="1">
    <source>
        <dbReference type="SAM" id="MobiDB-lite"/>
    </source>
</evidence>
<dbReference type="InterPro" id="IPR004143">
    <property type="entry name" value="BPL_LPL_catalytic"/>
</dbReference>
<dbReference type="InterPro" id="IPR045864">
    <property type="entry name" value="aa-tRNA-synth_II/BPL/LPL"/>
</dbReference>
<dbReference type="SUPFAM" id="SSF55681">
    <property type="entry name" value="Class II aaRS and biotin synthetases"/>
    <property type="match status" value="1"/>
</dbReference>
<protein>
    <recommendedName>
        <fullName evidence="2">BPL/LPL catalytic domain-containing protein</fullName>
    </recommendedName>
</protein>
<feature type="region of interest" description="Disordered" evidence="1">
    <location>
        <begin position="283"/>
        <end position="318"/>
    </location>
</feature>
<dbReference type="GO" id="GO:0009249">
    <property type="term" value="P:protein lipoylation"/>
    <property type="evidence" value="ECO:0007669"/>
    <property type="project" value="TreeGrafter"/>
</dbReference>
<name>A0AAE0KA82_9PEZI</name>
<dbReference type="Pfam" id="PF21948">
    <property type="entry name" value="LplA-B_cat"/>
    <property type="match status" value="1"/>
</dbReference>
<dbReference type="PANTHER" id="PTHR10993">
    <property type="entry name" value="OCTANOYLTRANSFERASE"/>
    <property type="match status" value="1"/>
</dbReference>
<dbReference type="AlphaFoldDB" id="A0AAE0KA82"/>
<organism evidence="3 4">
    <name type="scientific">Podospora didyma</name>
    <dbReference type="NCBI Taxonomy" id="330526"/>
    <lineage>
        <taxon>Eukaryota</taxon>
        <taxon>Fungi</taxon>
        <taxon>Dikarya</taxon>
        <taxon>Ascomycota</taxon>
        <taxon>Pezizomycotina</taxon>
        <taxon>Sordariomycetes</taxon>
        <taxon>Sordariomycetidae</taxon>
        <taxon>Sordariales</taxon>
        <taxon>Podosporaceae</taxon>
        <taxon>Podospora</taxon>
    </lineage>
</organism>
<feature type="region of interest" description="Disordered" evidence="1">
    <location>
        <begin position="48"/>
        <end position="79"/>
    </location>
</feature>
<dbReference type="PANTHER" id="PTHR10993:SF7">
    <property type="entry name" value="LIPOYLTRANSFERASE 2, MITOCHONDRIAL-RELATED"/>
    <property type="match status" value="1"/>
</dbReference>